<dbReference type="Proteomes" id="UP001187192">
    <property type="component" value="Unassembled WGS sequence"/>
</dbReference>
<evidence type="ECO:0000313" key="2">
    <source>
        <dbReference type="EMBL" id="GMN56076.1"/>
    </source>
</evidence>
<comment type="caution">
    <text evidence="2">The sequence shown here is derived from an EMBL/GenBank/DDBJ whole genome shotgun (WGS) entry which is preliminary data.</text>
</comment>
<proteinExistence type="predicted"/>
<sequence>MTGGGGRPGGRMWVAGVGGGSPATEKTLGGKCYVR</sequence>
<gene>
    <name evidence="2" type="ORF">TIFTF001_025189</name>
</gene>
<feature type="region of interest" description="Disordered" evidence="1">
    <location>
        <begin position="1"/>
        <end position="35"/>
    </location>
</feature>
<dbReference type="AlphaFoldDB" id="A0AA88B177"/>
<organism evidence="2 3">
    <name type="scientific">Ficus carica</name>
    <name type="common">Common fig</name>
    <dbReference type="NCBI Taxonomy" id="3494"/>
    <lineage>
        <taxon>Eukaryota</taxon>
        <taxon>Viridiplantae</taxon>
        <taxon>Streptophyta</taxon>
        <taxon>Embryophyta</taxon>
        <taxon>Tracheophyta</taxon>
        <taxon>Spermatophyta</taxon>
        <taxon>Magnoliopsida</taxon>
        <taxon>eudicotyledons</taxon>
        <taxon>Gunneridae</taxon>
        <taxon>Pentapetalae</taxon>
        <taxon>rosids</taxon>
        <taxon>fabids</taxon>
        <taxon>Rosales</taxon>
        <taxon>Moraceae</taxon>
        <taxon>Ficeae</taxon>
        <taxon>Ficus</taxon>
    </lineage>
</organism>
<evidence type="ECO:0000256" key="1">
    <source>
        <dbReference type="SAM" id="MobiDB-lite"/>
    </source>
</evidence>
<protein>
    <submittedName>
        <fullName evidence="2">Uncharacterized protein</fullName>
    </submittedName>
</protein>
<reference evidence="2" key="1">
    <citation type="submission" date="2023-07" db="EMBL/GenBank/DDBJ databases">
        <title>draft genome sequence of fig (Ficus carica).</title>
        <authorList>
            <person name="Takahashi T."/>
            <person name="Nishimura K."/>
        </authorList>
    </citation>
    <scope>NUCLEOTIDE SEQUENCE</scope>
</reference>
<evidence type="ECO:0000313" key="3">
    <source>
        <dbReference type="Proteomes" id="UP001187192"/>
    </source>
</evidence>
<accession>A0AA88B177</accession>
<keyword evidence="3" id="KW-1185">Reference proteome</keyword>
<name>A0AA88B177_FICCA</name>
<dbReference type="EMBL" id="BTGU01000061">
    <property type="protein sequence ID" value="GMN56076.1"/>
    <property type="molecule type" value="Genomic_DNA"/>
</dbReference>